<protein>
    <submittedName>
        <fullName evidence="4">Acyl transferase/acyl hydrolase/lysophospholipase</fullName>
    </submittedName>
</protein>
<dbReference type="SUPFAM" id="SSF52151">
    <property type="entry name" value="FabD/lysophospholipase-like"/>
    <property type="match status" value="2"/>
</dbReference>
<dbReference type="InterPro" id="IPR002641">
    <property type="entry name" value="PNPLA_dom"/>
</dbReference>
<reference evidence="4 5" key="3">
    <citation type="submission" date="2017-10" db="EMBL/GenBank/DDBJ databases">
        <title>Consistent, comparative and evidence-based genome annotation and re-annotation for the closely-related species, Cryptosporidium parvum, C. hominis and C. tyzzeri.</title>
        <authorList>
            <person name="Baptista R.P."/>
            <person name="Li Y."/>
            <person name="Sateriale A."/>
            <person name="Striepen B."/>
            <person name="Kissinger J.C."/>
        </authorList>
    </citation>
    <scope>NUCLEOTIDE SEQUENCE [LARGE SCALE GENOMIC DNA]</scope>
    <source>
        <strain evidence="4">30976</strain>
    </source>
</reference>
<dbReference type="VEuPathDB" id="CryptoDB:Chro.80446"/>
<evidence type="ECO:0000256" key="1">
    <source>
        <dbReference type="ARBA" id="ARBA00023098"/>
    </source>
</evidence>
<reference evidence="4 5" key="1">
    <citation type="submission" date="2014-11" db="EMBL/GenBank/DDBJ databases">
        <title>Comparative genomic analysis of Cryptosporidium hominis reveals occurrence of genetic recombination in virulent subtypes.</title>
        <authorList>
            <person name="Guo Y."/>
            <person name="Tang K."/>
            <person name="Frace M."/>
            <person name="Li N."/>
            <person name="Roellig D.M."/>
            <person name="Sammons S."/>
            <person name="Knipe K."/>
            <person name="Rowe L."/>
            <person name="Feng Y."/>
            <person name="Xiao L."/>
        </authorList>
    </citation>
    <scope>NUCLEOTIDE SEQUENCE [LARGE SCALE GENOMIC DNA]</scope>
    <source>
        <strain evidence="4">30976</strain>
    </source>
</reference>
<keyword evidence="1" id="KW-0443">Lipid metabolism</keyword>
<dbReference type="OrthoDB" id="338410at2759"/>
<dbReference type="AlphaFoldDB" id="A0A0S4TKN5"/>
<dbReference type="EMBL" id="JTAI01000002">
    <property type="protein sequence ID" value="PPS98124.1"/>
    <property type="molecule type" value="Genomic_DNA"/>
</dbReference>
<proteinExistence type="predicted"/>
<dbReference type="VEuPathDB" id="CryptoDB:CHUDEA8_3880"/>
<evidence type="ECO:0000313" key="5">
    <source>
        <dbReference type="Proteomes" id="UP001429100"/>
    </source>
</evidence>
<sequence>MGKYAWNLHRWKTLSILIILFVISVDHDLARKLNLYAGSIPLKKSELLSTEQCRHVYNSIESLTINFLFRKDNDICKSRENSEKSWQRKLLKAAQPPYLEFHNEIYPTKMNLEMEYLAKNNRSAMLSSMGTGDDHSKCFILGFSGYGNRGMWSAAVAKGLAFQFFDNNVPLRWDIVSGISSGGFNALVSSHFVPGGNRTDTSFQNDSSLLSTTNSAQKLFNNTFLFNDTSSREDDLICPNNDKDIKLEFWFNLGGNKKKQKCYSNPNDINISEIYNSGNSKRIENELSFTNYLYEIYMRANPKVINDNCLVPTSQDSTRWWSTILHTFTNFGKKPIGSFCTMKGWKKFYSDSMLKFMNKKREALVSASRFFDGTLIHWSLQYIFSQIYNRNIDKEKNSHSTEADIEWVEITKDDASILADIATASNAVSGVYMPIKVNNDYYVWGGMRGEANIEAAVERCKEIKPGINEEDIVIDFITGSYYREEIFLSGSYVELLGKEHYFGKMFRRIKNFFHRTNDYSRPDPPQLFELFNRAWEFVTASSRGMFPIQALKRKYPNVKLRFIIRPKTLRFFPKSSYFFPETKDKLLIMIDGYYMGYNAIIVDSDSIEIKNSV</sequence>
<dbReference type="Proteomes" id="UP001429100">
    <property type="component" value="Unassembled WGS sequence"/>
</dbReference>
<organism evidence="3">
    <name type="scientific">Cryptosporidium hominis</name>
    <dbReference type="NCBI Taxonomy" id="237895"/>
    <lineage>
        <taxon>Eukaryota</taxon>
        <taxon>Sar</taxon>
        <taxon>Alveolata</taxon>
        <taxon>Apicomplexa</taxon>
        <taxon>Conoidasida</taxon>
        <taxon>Coccidia</taxon>
        <taxon>Eucoccidiorida</taxon>
        <taxon>Eimeriorina</taxon>
        <taxon>Cryptosporidiidae</taxon>
        <taxon>Cryptosporidium</taxon>
    </lineage>
</organism>
<feature type="domain" description="PNPLA" evidence="2">
    <location>
        <begin position="143"/>
        <end position="456"/>
    </location>
</feature>
<evidence type="ECO:0000313" key="3">
    <source>
        <dbReference type="EMBL" id="CUV07940.1"/>
    </source>
</evidence>
<dbReference type="GO" id="GO:0016787">
    <property type="term" value="F:hydrolase activity"/>
    <property type="evidence" value="ECO:0007669"/>
    <property type="project" value="UniProtKB-KW"/>
</dbReference>
<dbReference type="GO" id="GO:0016740">
    <property type="term" value="F:transferase activity"/>
    <property type="evidence" value="ECO:0007669"/>
    <property type="project" value="UniProtKB-KW"/>
</dbReference>
<dbReference type="VEuPathDB" id="CryptoDB:ChTU502y2012_405g0415"/>
<dbReference type="GO" id="GO:0006629">
    <property type="term" value="P:lipid metabolic process"/>
    <property type="evidence" value="ECO:0007669"/>
    <property type="project" value="UniProtKB-KW"/>
</dbReference>
<gene>
    <name evidence="3" type="ORF">CHUDEA8_3880</name>
    <name evidence="4" type="ORF">GY17_00000831</name>
</gene>
<dbReference type="Proteomes" id="UP000199752">
    <property type="component" value="Chromosome 8"/>
</dbReference>
<dbReference type="VEuPathDB" id="CryptoDB:GY17_00000831"/>
<accession>A0A0S4TKN5</accession>
<keyword evidence="4" id="KW-0378">Hydrolase</keyword>
<keyword evidence="5" id="KW-1185">Reference proteome</keyword>
<evidence type="ECO:0000259" key="2">
    <source>
        <dbReference type="Pfam" id="PF01734"/>
    </source>
</evidence>
<dbReference type="EMBL" id="LN877954">
    <property type="protein sequence ID" value="CUV07940.1"/>
    <property type="molecule type" value="Genomic_DNA"/>
</dbReference>
<keyword evidence="4" id="KW-0808">Transferase</keyword>
<dbReference type="Pfam" id="PF01734">
    <property type="entry name" value="Patatin"/>
    <property type="match status" value="1"/>
</dbReference>
<dbReference type="InterPro" id="IPR016035">
    <property type="entry name" value="Acyl_Trfase/lysoPLipase"/>
</dbReference>
<name>A0A0S4TKN5_CRYHO</name>
<reference evidence="3" key="2">
    <citation type="submission" date="2015-08" db="EMBL/GenBank/DDBJ databases">
        <authorList>
            <person name="Babu N.S."/>
            <person name="Beckwith C.J."/>
            <person name="Beseler K.G."/>
            <person name="Brison A."/>
            <person name="Carone J.V."/>
            <person name="Caskin T.P."/>
            <person name="Diamond M."/>
            <person name="Durham M.E."/>
            <person name="Foxe J.M."/>
            <person name="Go M."/>
            <person name="Henderson B.A."/>
            <person name="Jones I.B."/>
            <person name="McGettigan J.A."/>
            <person name="Micheletti S.J."/>
            <person name="Nasrallah M.E."/>
            <person name="Ortiz D."/>
            <person name="Piller C.R."/>
            <person name="Privatt S.R."/>
            <person name="Schneider S.L."/>
            <person name="Sharp S."/>
            <person name="Smith T.C."/>
            <person name="Stanton J.D."/>
            <person name="Ullery H.E."/>
            <person name="Wilson R.J."/>
            <person name="Serrano M.G."/>
            <person name="Buck G."/>
            <person name="Lee V."/>
            <person name="Wang Y."/>
            <person name="Carvalho R."/>
            <person name="Voegtly L."/>
            <person name="Shi R."/>
            <person name="Duckworth R."/>
            <person name="Johnson A."/>
            <person name="Loviza R."/>
            <person name="Walstead R."/>
            <person name="Shah Z."/>
            <person name="Kiflezghi M."/>
            <person name="Wade K."/>
            <person name="Ball S.L."/>
            <person name="Bradley K.W."/>
            <person name="Asai D.J."/>
            <person name="Bowman C.A."/>
            <person name="Russell D.A."/>
            <person name="Pope W.H."/>
            <person name="Jacobs-Sera D."/>
            <person name="Hendrix R.W."/>
            <person name="Hatfull G.F."/>
        </authorList>
    </citation>
    <scope>NUCLEOTIDE SEQUENCE [LARGE SCALE GENOMIC DNA]</scope>
</reference>
<evidence type="ECO:0000313" key="4">
    <source>
        <dbReference type="EMBL" id="PPS98124.1"/>
    </source>
</evidence>